<proteinExistence type="predicted"/>
<sequence length="65" mass="7480">MENAKPDRVQCPQCKNWSDPAQMTVTKISRRAYSRHTGKRETQYQLLTFCKNSPCATRYQQGALG</sequence>
<protein>
    <submittedName>
        <fullName evidence="1">Uncharacterized protein</fullName>
    </submittedName>
</protein>
<dbReference type="EMBL" id="RCZE01000008">
    <property type="protein sequence ID" value="TPG76335.1"/>
    <property type="molecule type" value="Genomic_DNA"/>
</dbReference>
<evidence type="ECO:0000313" key="1">
    <source>
        <dbReference type="EMBL" id="TPG76335.1"/>
    </source>
</evidence>
<accession>A0A502HR77</accession>
<reference evidence="1 2" key="1">
    <citation type="journal article" date="2019" name="Environ. Microbiol.">
        <title>Species interactions and distinct microbial communities in high Arctic permafrost affected cryosols are associated with the CH4 and CO2 gas fluxes.</title>
        <authorList>
            <person name="Altshuler I."/>
            <person name="Hamel J."/>
            <person name="Turney S."/>
            <person name="Magnuson E."/>
            <person name="Levesque R."/>
            <person name="Greer C."/>
            <person name="Whyte L.G."/>
        </authorList>
    </citation>
    <scope>NUCLEOTIDE SEQUENCE [LARGE SCALE GENOMIC DNA]</scope>
    <source>
        <strain evidence="1 2">E3</strain>
    </source>
</reference>
<name>A0A502HR77_9PSED</name>
<gene>
    <name evidence="1" type="ORF">EAH78_18405</name>
</gene>
<organism evidence="1 2">
    <name type="scientific">Pseudomonas arsenicoxydans</name>
    <dbReference type="NCBI Taxonomy" id="702115"/>
    <lineage>
        <taxon>Bacteria</taxon>
        <taxon>Pseudomonadati</taxon>
        <taxon>Pseudomonadota</taxon>
        <taxon>Gammaproteobacteria</taxon>
        <taxon>Pseudomonadales</taxon>
        <taxon>Pseudomonadaceae</taxon>
        <taxon>Pseudomonas</taxon>
    </lineage>
</organism>
<evidence type="ECO:0000313" key="2">
    <source>
        <dbReference type="Proteomes" id="UP000317933"/>
    </source>
</evidence>
<dbReference type="Proteomes" id="UP000317933">
    <property type="component" value="Unassembled WGS sequence"/>
</dbReference>
<comment type="caution">
    <text evidence="1">The sequence shown here is derived from an EMBL/GenBank/DDBJ whole genome shotgun (WGS) entry which is preliminary data.</text>
</comment>
<dbReference type="AlphaFoldDB" id="A0A502HR77"/>